<comment type="pathway">
    <text evidence="3">Lipid metabolism.</text>
</comment>
<evidence type="ECO:0000256" key="5">
    <source>
        <dbReference type="ARBA" id="ARBA00013211"/>
    </source>
</evidence>
<evidence type="ECO:0000256" key="8">
    <source>
        <dbReference type="SAM" id="Phobius"/>
    </source>
</evidence>
<keyword evidence="6" id="KW-0808">Transferase</keyword>
<dbReference type="Gramene" id="ONI13798">
    <property type="protein sequence ID" value="ONI13798"/>
    <property type="gene ID" value="PRUPE_4G245800"/>
</dbReference>
<dbReference type="AlphaFoldDB" id="A0A251PQG4"/>
<feature type="transmembrane region" description="Helical" evidence="8">
    <location>
        <begin position="6"/>
        <end position="33"/>
    </location>
</feature>
<evidence type="ECO:0000313" key="10">
    <source>
        <dbReference type="EMBL" id="ONI13798.1"/>
    </source>
</evidence>
<dbReference type="PANTHER" id="PTHR10983">
    <property type="entry name" value="1-ACYLGLYCEROL-3-PHOSPHATE ACYLTRANSFERASE-RELATED"/>
    <property type="match status" value="1"/>
</dbReference>
<dbReference type="UniPathway" id="UPA00557">
    <property type="reaction ID" value="UER00613"/>
</dbReference>
<dbReference type="SUPFAM" id="SSF69593">
    <property type="entry name" value="Glycerol-3-phosphate (1)-acyltransferase"/>
    <property type="match status" value="1"/>
</dbReference>
<evidence type="ECO:0000256" key="1">
    <source>
        <dbReference type="ARBA" id="ARBA00001141"/>
    </source>
</evidence>
<keyword evidence="8" id="KW-0812">Transmembrane</keyword>
<evidence type="ECO:0000259" key="9">
    <source>
        <dbReference type="SMART" id="SM00563"/>
    </source>
</evidence>
<proteinExistence type="inferred from homology"/>
<dbReference type="GO" id="GO:0016024">
    <property type="term" value="P:CDP-diacylglycerol biosynthetic process"/>
    <property type="evidence" value="ECO:0007669"/>
    <property type="project" value="UniProtKB-UniPathway"/>
</dbReference>
<reference evidence="10 11" key="1">
    <citation type="journal article" date="2013" name="Nat. Genet.">
        <title>The high-quality draft genome of peach (Prunus persica) identifies unique patterns of genetic diversity, domestication and genome evolution.</title>
        <authorList>
            <consortium name="International Peach Genome Initiative"/>
            <person name="Verde I."/>
            <person name="Abbott A.G."/>
            <person name="Scalabrin S."/>
            <person name="Jung S."/>
            <person name="Shu S."/>
            <person name="Marroni F."/>
            <person name="Zhebentyayeva T."/>
            <person name="Dettori M.T."/>
            <person name="Grimwood J."/>
            <person name="Cattonaro F."/>
            <person name="Zuccolo A."/>
            <person name="Rossini L."/>
            <person name="Jenkins J."/>
            <person name="Vendramin E."/>
            <person name="Meisel L.A."/>
            <person name="Decroocq V."/>
            <person name="Sosinski B."/>
            <person name="Prochnik S."/>
            <person name="Mitros T."/>
            <person name="Policriti A."/>
            <person name="Cipriani G."/>
            <person name="Dondini L."/>
            <person name="Ficklin S."/>
            <person name="Goodstein D.M."/>
            <person name="Xuan P."/>
            <person name="Del Fabbro C."/>
            <person name="Aramini V."/>
            <person name="Copetti D."/>
            <person name="Gonzalez S."/>
            <person name="Horner D.S."/>
            <person name="Falchi R."/>
            <person name="Lucas S."/>
            <person name="Mica E."/>
            <person name="Maldonado J."/>
            <person name="Lazzari B."/>
            <person name="Bielenberg D."/>
            <person name="Pirona R."/>
            <person name="Miculan M."/>
            <person name="Barakat A."/>
            <person name="Testolin R."/>
            <person name="Stella A."/>
            <person name="Tartarini S."/>
            <person name="Tonutti P."/>
            <person name="Arus P."/>
            <person name="Orellana A."/>
            <person name="Wells C."/>
            <person name="Main D."/>
            <person name="Vizzotto G."/>
            <person name="Silva H."/>
            <person name="Salamini F."/>
            <person name="Schmutz J."/>
            <person name="Morgante M."/>
            <person name="Rokhsar D.S."/>
        </authorList>
    </citation>
    <scope>NUCLEOTIDE SEQUENCE [LARGE SCALE GENOMIC DNA]</scope>
    <source>
        <strain evidence="11">cv. Nemared</strain>
    </source>
</reference>
<organism evidence="10 11">
    <name type="scientific">Prunus persica</name>
    <name type="common">Peach</name>
    <name type="synonym">Amygdalus persica</name>
    <dbReference type="NCBI Taxonomy" id="3760"/>
    <lineage>
        <taxon>Eukaryota</taxon>
        <taxon>Viridiplantae</taxon>
        <taxon>Streptophyta</taxon>
        <taxon>Embryophyta</taxon>
        <taxon>Tracheophyta</taxon>
        <taxon>Spermatophyta</taxon>
        <taxon>Magnoliopsida</taxon>
        <taxon>eudicotyledons</taxon>
        <taxon>Gunneridae</taxon>
        <taxon>Pentapetalae</taxon>
        <taxon>rosids</taxon>
        <taxon>fabids</taxon>
        <taxon>Rosales</taxon>
        <taxon>Rosaceae</taxon>
        <taxon>Amygdaloideae</taxon>
        <taxon>Amygdaleae</taxon>
        <taxon>Prunus</taxon>
    </lineage>
</organism>
<dbReference type="InterPro" id="IPR032098">
    <property type="entry name" value="Acyltransf_C"/>
</dbReference>
<keyword evidence="11" id="KW-1185">Reference proteome</keyword>
<dbReference type="CDD" id="cd07990">
    <property type="entry name" value="LPLAT_LCLAT1-like"/>
    <property type="match status" value="1"/>
</dbReference>
<keyword evidence="8" id="KW-0472">Membrane</keyword>
<dbReference type="Pfam" id="PF01553">
    <property type="entry name" value="Acyltransferase"/>
    <property type="match status" value="1"/>
</dbReference>
<evidence type="ECO:0000256" key="4">
    <source>
        <dbReference type="ARBA" id="ARBA00008655"/>
    </source>
</evidence>
<comment type="similarity">
    <text evidence="4">Belongs to the 1-acyl-sn-glycerol-3-phosphate acyltransferase family.</text>
</comment>
<gene>
    <name evidence="10" type="ORF">PRUPE_4G245800</name>
</gene>
<dbReference type="Pfam" id="PF16076">
    <property type="entry name" value="Acyltransf_C"/>
    <property type="match status" value="1"/>
</dbReference>
<protein>
    <recommendedName>
        <fullName evidence="5">1-acylglycerol-3-phosphate O-acyltransferase</fullName>
        <ecNumber evidence="5">2.3.1.51</ecNumber>
    </recommendedName>
</protein>
<accession>A0A251PQG4</accession>
<evidence type="ECO:0000256" key="2">
    <source>
        <dbReference type="ARBA" id="ARBA00004728"/>
    </source>
</evidence>
<dbReference type="EC" id="2.3.1.51" evidence="5"/>
<keyword evidence="8" id="KW-1133">Transmembrane helix</keyword>
<sequence length="310" mass="35507">MELKAVVFSIPFGVIFVVLGLFVNLLQAICFLTIRPLSKSTYRKINGTIASLLWLDHIWLLEWWAGLKVKLYTDLETYRLMGEEHALLMPNHMCDADILIGFLLAQRLGCLRSALMVMKKSAKFLPIFGWTSWFLGFVFLNRSWEKDESNLKRSLQGLKDFPMPFWLTIFAEGTRMTPDKLSEAQKFAASRKLPIPKNVLIPRTKGFVTAVKNLRSFVPAVYDVTLAVPEGHSTPSLHTMMERKSTMVKIHIKRYPMKDLPQSDEAIAQWCRDRIPCWTSFGLRVPSVTKKFMTLVDLLWHCLLIAAAAI</sequence>
<name>A0A251PQG4_PRUPE</name>
<evidence type="ECO:0000256" key="7">
    <source>
        <dbReference type="ARBA" id="ARBA00023315"/>
    </source>
</evidence>
<evidence type="ECO:0000256" key="3">
    <source>
        <dbReference type="ARBA" id="ARBA00005189"/>
    </source>
</evidence>
<dbReference type="SMART" id="SM00563">
    <property type="entry name" value="PlsC"/>
    <property type="match status" value="1"/>
</dbReference>
<keyword evidence="7" id="KW-0012">Acyltransferase</keyword>
<feature type="transmembrane region" description="Helical" evidence="8">
    <location>
        <begin position="45"/>
        <end position="65"/>
    </location>
</feature>
<evidence type="ECO:0000256" key="6">
    <source>
        <dbReference type="ARBA" id="ARBA00022679"/>
    </source>
</evidence>
<dbReference type="Proteomes" id="UP000006882">
    <property type="component" value="Chromosome G4"/>
</dbReference>
<dbReference type="GO" id="GO:0003841">
    <property type="term" value="F:1-acylglycerol-3-phosphate O-acyltransferase activity"/>
    <property type="evidence" value="ECO:0007669"/>
    <property type="project" value="UniProtKB-EC"/>
</dbReference>
<dbReference type="InterPro" id="IPR002123">
    <property type="entry name" value="Plipid/glycerol_acylTrfase"/>
</dbReference>
<comment type="pathway">
    <text evidence="2">Phospholipid metabolism; CDP-diacylglycerol biosynthesis; CDP-diacylglycerol from sn-glycerol 3-phosphate: step 2/3.</text>
</comment>
<dbReference type="EMBL" id="CM007654">
    <property type="protein sequence ID" value="ONI13798.1"/>
    <property type="molecule type" value="Genomic_DNA"/>
</dbReference>
<comment type="catalytic activity">
    <reaction evidence="1">
        <text>a 1-acyl-sn-glycero-3-phosphate + an acyl-CoA = a 1,2-diacyl-sn-glycero-3-phosphate + CoA</text>
        <dbReference type="Rhea" id="RHEA:19709"/>
        <dbReference type="ChEBI" id="CHEBI:57287"/>
        <dbReference type="ChEBI" id="CHEBI:57970"/>
        <dbReference type="ChEBI" id="CHEBI:58342"/>
        <dbReference type="ChEBI" id="CHEBI:58608"/>
        <dbReference type="EC" id="2.3.1.51"/>
    </reaction>
</comment>
<feature type="transmembrane region" description="Helical" evidence="8">
    <location>
        <begin position="124"/>
        <end position="144"/>
    </location>
</feature>
<evidence type="ECO:0000313" key="11">
    <source>
        <dbReference type="Proteomes" id="UP000006882"/>
    </source>
</evidence>
<dbReference type="PANTHER" id="PTHR10983:SF56">
    <property type="entry name" value="1-ACYLGLYCEROL-3-PHOSPHATE O-ACYLTRANSFERASE"/>
    <property type="match status" value="1"/>
</dbReference>
<feature type="domain" description="Phospholipid/glycerol acyltransferase" evidence="9">
    <location>
        <begin position="86"/>
        <end position="208"/>
    </location>
</feature>